<dbReference type="PANTHER" id="PTHR21666">
    <property type="entry name" value="PEPTIDASE-RELATED"/>
    <property type="match status" value="1"/>
</dbReference>
<evidence type="ECO:0000313" key="11">
    <source>
        <dbReference type="EMBL" id="SIS40836.1"/>
    </source>
</evidence>
<dbReference type="GO" id="GO:0046872">
    <property type="term" value="F:metal ion binding"/>
    <property type="evidence" value="ECO:0007669"/>
    <property type="project" value="UniProtKB-KW"/>
</dbReference>
<feature type="coiled-coil region" evidence="7">
    <location>
        <begin position="169"/>
        <end position="253"/>
    </location>
</feature>
<evidence type="ECO:0000256" key="6">
    <source>
        <dbReference type="ARBA" id="ARBA00023049"/>
    </source>
</evidence>
<dbReference type="GO" id="GO:0006508">
    <property type="term" value="P:proteolysis"/>
    <property type="evidence" value="ECO:0007669"/>
    <property type="project" value="UniProtKB-KW"/>
</dbReference>
<dbReference type="InterPro" id="IPR016047">
    <property type="entry name" value="M23ase_b-sheet_dom"/>
</dbReference>
<evidence type="ECO:0000256" key="2">
    <source>
        <dbReference type="ARBA" id="ARBA00022670"/>
    </source>
</evidence>
<dbReference type="InterPro" id="IPR050570">
    <property type="entry name" value="Cell_wall_metabolism_enzyme"/>
</dbReference>
<dbReference type="RefSeq" id="WP_076398708.1">
    <property type="nucleotide sequence ID" value="NZ_FTOA01000001.1"/>
</dbReference>
<dbReference type="SUPFAM" id="SSF51261">
    <property type="entry name" value="Duplicated hybrid motif"/>
    <property type="match status" value="1"/>
</dbReference>
<dbReference type="Gene3D" id="2.70.70.10">
    <property type="entry name" value="Glucose Permease (Domain IIA)"/>
    <property type="match status" value="1"/>
</dbReference>
<dbReference type="Pfam" id="PF01551">
    <property type="entry name" value="Peptidase_M23"/>
    <property type="match status" value="1"/>
</dbReference>
<evidence type="ECO:0000259" key="10">
    <source>
        <dbReference type="Pfam" id="PF19353"/>
    </source>
</evidence>
<protein>
    <submittedName>
        <fullName evidence="11">Peptidase family M23</fullName>
    </submittedName>
</protein>
<evidence type="ECO:0000313" key="12">
    <source>
        <dbReference type="Proteomes" id="UP000185678"/>
    </source>
</evidence>
<gene>
    <name evidence="11" type="ORF">SAMN05421779_101636</name>
</gene>
<keyword evidence="8" id="KW-0472">Membrane</keyword>
<evidence type="ECO:0000256" key="1">
    <source>
        <dbReference type="ARBA" id="ARBA00001947"/>
    </source>
</evidence>
<dbReference type="CDD" id="cd12797">
    <property type="entry name" value="M23_peptidase"/>
    <property type="match status" value="1"/>
</dbReference>
<dbReference type="AlphaFoldDB" id="A0A1N7IUY5"/>
<accession>A0A1N7IUY5</accession>
<keyword evidence="2" id="KW-0645">Protease</keyword>
<dbReference type="InterPro" id="IPR011055">
    <property type="entry name" value="Dup_hybrid_motif"/>
</dbReference>
<evidence type="ECO:0000256" key="7">
    <source>
        <dbReference type="SAM" id="Coils"/>
    </source>
</evidence>
<keyword evidence="6" id="KW-0482">Metalloprotease</keyword>
<dbReference type="GO" id="GO:0004222">
    <property type="term" value="F:metalloendopeptidase activity"/>
    <property type="evidence" value="ECO:0007669"/>
    <property type="project" value="TreeGrafter"/>
</dbReference>
<evidence type="ECO:0000256" key="3">
    <source>
        <dbReference type="ARBA" id="ARBA00022723"/>
    </source>
</evidence>
<dbReference type="Proteomes" id="UP000185678">
    <property type="component" value="Unassembled WGS sequence"/>
</dbReference>
<keyword evidence="8" id="KW-1133">Transmembrane helix</keyword>
<keyword evidence="3" id="KW-0479">Metal-binding</keyword>
<feature type="transmembrane region" description="Helical" evidence="8">
    <location>
        <begin position="46"/>
        <end position="67"/>
    </location>
</feature>
<evidence type="ECO:0000256" key="5">
    <source>
        <dbReference type="ARBA" id="ARBA00022833"/>
    </source>
</evidence>
<dbReference type="InterPro" id="IPR045974">
    <property type="entry name" value="DUF5930"/>
</dbReference>
<evidence type="ECO:0000256" key="4">
    <source>
        <dbReference type="ARBA" id="ARBA00022801"/>
    </source>
</evidence>
<evidence type="ECO:0000259" key="9">
    <source>
        <dbReference type="Pfam" id="PF01551"/>
    </source>
</evidence>
<keyword evidence="8" id="KW-0812">Transmembrane</keyword>
<feature type="domain" description="DUF5930" evidence="10">
    <location>
        <begin position="15"/>
        <end position="113"/>
    </location>
</feature>
<dbReference type="FunFam" id="2.70.70.10:FF:000006">
    <property type="entry name" value="M23 family peptidase"/>
    <property type="match status" value="1"/>
</dbReference>
<keyword evidence="4" id="KW-0378">Hydrolase</keyword>
<name>A0A1N7IUY5_9PROT</name>
<proteinExistence type="predicted"/>
<dbReference type="PANTHER" id="PTHR21666:SF288">
    <property type="entry name" value="CELL DIVISION PROTEIN YTFB"/>
    <property type="match status" value="1"/>
</dbReference>
<comment type="cofactor">
    <cofactor evidence="1">
        <name>Zn(2+)</name>
        <dbReference type="ChEBI" id="CHEBI:29105"/>
    </cofactor>
</comment>
<dbReference type="OrthoDB" id="9805070at2"/>
<sequence length="462" mass="50985">MSDFDPRKYHLSPSQKALERLFPERQVMVRSDERTRSLRFSTAAQVSATAILALVAGWVGFSTYMYLNNEAIIATKQEEVARAQTAYKGLLAQVTVYRDKISEVTENLEENHARSLSLADQATVPSVALNDDVGKDRPGQHMRNVREGLAEPARQGAQDIASAATDLDRERATQERAGLRQQLRRLEQEMTTLATAAETFDPNQSGVDDLEVRRVVLQRDLATSESQSLKEQIKTLENRIAELQNTQLQLVKNFSTVARNRSQDLEEALKGTGLSIDALVKDRSSSLNQGGPFIPVAAVDPADPSAKTLVSLNEQYSRWNSMQGLAEILPIGQPLRDYRVTSTFGVRVDPVNGDRAIHEGLDLSAPYQTPVAATGEGRVSFAGWRGRYGRVVEIDHGNGLKTRYGHLYKTLVRKGDLVDRNTRIGLLGNSGRSTGPHVHYEVIVNGQPCDPSIFIKAGINVL</sequence>
<keyword evidence="7" id="KW-0175">Coiled coil</keyword>
<keyword evidence="12" id="KW-1185">Reference proteome</keyword>
<feature type="domain" description="M23ase beta-sheet core" evidence="9">
    <location>
        <begin position="357"/>
        <end position="451"/>
    </location>
</feature>
<keyword evidence="5" id="KW-0862">Zinc</keyword>
<evidence type="ECO:0000256" key="8">
    <source>
        <dbReference type="SAM" id="Phobius"/>
    </source>
</evidence>
<reference evidence="11 12" key="1">
    <citation type="submission" date="2017-01" db="EMBL/GenBank/DDBJ databases">
        <authorList>
            <person name="Mah S.A."/>
            <person name="Swanson W.J."/>
            <person name="Moy G.W."/>
            <person name="Vacquier V.D."/>
        </authorList>
    </citation>
    <scope>NUCLEOTIDE SEQUENCE [LARGE SCALE GENOMIC DNA]</scope>
    <source>
        <strain evidence="11 12">DSM 11589</strain>
    </source>
</reference>
<organism evidence="11 12">
    <name type="scientific">Insolitispirillum peregrinum</name>
    <dbReference type="NCBI Taxonomy" id="80876"/>
    <lineage>
        <taxon>Bacteria</taxon>
        <taxon>Pseudomonadati</taxon>
        <taxon>Pseudomonadota</taxon>
        <taxon>Alphaproteobacteria</taxon>
        <taxon>Rhodospirillales</taxon>
        <taxon>Novispirillaceae</taxon>
        <taxon>Insolitispirillum</taxon>
    </lineage>
</organism>
<dbReference type="Pfam" id="PF19353">
    <property type="entry name" value="DUF5930"/>
    <property type="match status" value="1"/>
</dbReference>
<dbReference type="STRING" id="80876.SAMN05421779_101636"/>
<dbReference type="EMBL" id="FTOA01000001">
    <property type="protein sequence ID" value="SIS40836.1"/>
    <property type="molecule type" value="Genomic_DNA"/>
</dbReference>